<dbReference type="SUPFAM" id="SSF53474">
    <property type="entry name" value="alpha/beta-Hydrolases"/>
    <property type="match status" value="1"/>
</dbReference>
<proteinExistence type="predicted"/>
<organism evidence="2 3">
    <name type="scientific">Crepidotus variabilis</name>
    <dbReference type="NCBI Taxonomy" id="179855"/>
    <lineage>
        <taxon>Eukaryota</taxon>
        <taxon>Fungi</taxon>
        <taxon>Dikarya</taxon>
        <taxon>Basidiomycota</taxon>
        <taxon>Agaricomycotina</taxon>
        <taxon>Agaricomycetes</taxon>
        <taxon>Agaricomycetidae</taxon>
        <taxon>Agaricales</taxon>
        <taxon>Agaricineae</taxon>
        <taxon>Crepidotaceae</taxon>
        <taxon>Crepidotus</taxon>
    </lineage>
</organism>
<dbReference type="PANTHER" id="PTHR17630:SF44">
    <property type="entry name" value="PROTEIN AIM2"/>
    <property type="match status" value="1"/>
</dbReference>
<evidence type="ECO:0000259" key="1">
    <source>
        <dbReference type="Pfam" id="PF01738"/>
    </source>
</evidence>
<dbReference type="InterPro" id="IPR029058">
    <property type="entry name" value="AB_hydrolase_fold"/>
</dbReference>
<protein>
    <submittedName>
        <fullName evidence="2">Dienelactone hydrolase endo-1,3,1,4-beta-D-glucanase</fullName>
    </submittedName>
</protein>
<dbReference type="AlphaFoldDB" id="A0A9P6ES39"/>
<gene>
    <name evidence="2" type="ORF">CPB83DRAFT_902699</name>
</gene>
<dbReference type="GO" id="GO:0016787">
    <property type="term" value="F:hydrolase activity"/>
    <property type="evidence" value="ECO:0007669"/>
    <property type="project" value="UniProtKB-KW"/>
</dbReference>
<dbReference type="Proteomes" id="UP000807306">
    <property type="component" value="Unassembled WGS sequence"/>
</dbReference>
<keyword evidence="2" id="KW-0378">Hydrolase</keyword>
<dbReference type="EMBL" id="MU157827">
    <property type="protein sequence ID" value="KAF9534029.1"/>
    <property type="molecule type" value="Genomic_DNA"/>
</dbReference>
<evidence type="ECO:0000313" key="3">
    <source>
        <dbReference type="Proteomes" id="UP000807306"/>
    </source>
</evidence>
<reference evidence="2" key="1">
    <citation type="submission" date="2020-11" db="EMBL/GenBank/DDBJ databases">
        <authorList>
            <consortium name="DOE Joint Genome Institute"/>
            <person name="Ahrendt S."/>
            <person name="Riley R."/>
            <person name="Andreopoulos W."/>
            <person name="Labutti K."/>
            <person name="Pangilinan J."/>
            <person name="Ruiz-Duenas F.J."/>
            <person name="Barrasa J.M."/>
            <person name="Sanchez-Garcia M."/>
            <person name="Camarero S."/>
            <person name="Miyauchi S."/>
            <person name="Serrano A."/>
            <person name="Linde D."/>
            <person name="Babiker R."/>
            <person name="Drula E."/>
            <person name="Ayuso-Fernandez I."/>
            <person name="Pacheco R."/>
            <person name="Padilla G."/>
            <person name="Ferreira P."/>
            <person name="Barriuso J."/>
            <person name="Kellner H."/>
            <person name="Castanera R."/>
            <person name="Alfaro M."/>
            <person name="Ramirez L."/>
            <person name="Pisabarro A.G."/>
            <person name="Kuo A."/>
            <person name="Tritt A."/>
            <person name="Lipzen A."/>
            <person name="He G."/>
            <person name="Yan M."/>
            <person name="Ng V."/>
            <person name="Cullen D."/>
            <person name="Martin F."/>
            <person name="Rosso M.-N."/>
            <person name="Henrissat B."/>
            <person name="Hibbett D."/>
            <person name="Martinez A.T."/>
            <person name="Grigoriev I.V."/>
        </authorList>
    </citation>
    <scope>NUCLEOTIDE SEQUENCE</scope>
    <source>
        <strain evidence="2">CBS 506.95</strain>
    </source>
</reference>
<feature type="domain" description="Dienelactone hydrolase" evidence="1">
    <location>
        <begin position="27"/>
        <end position="266"/>
    </location>
</feature>
<dbReference type="PANTHER" id="PTHR17630">
    <property type="entry name" value="DIENELACTONE HYDROLASE"/>
    <property type="match status" value="1"/>
</dbReference>
<dbReference type="InterPro" id="IPR002925">
    <property type="entry name" value="Dienelactn_hydro"/>
</dbReference>
<comment type="caution">
    <text evidence="2">The sequence shown here is derived from an EMBL/GenBank/DDBJ whole genome shotgun (WGS) entry which is preliminary data.</text>
</comment>
<dbReference type="Pfam" id="PF01738">
    <property type="entry name" value="DLH"/>
    <property type="match status" value="1"/>
</dbReference>
<evidence type="ECO:0000313" key="2">
    <source>
        <dbReference type="EMBL" id="KAF9534029.1"/>
    </source>
</evidence>
<dbReference type="OrthoDB" id="10019231at2759"/>
<accession>A0A9P6ES39</accession>
<sequence>MSCPNCQEGFILPGEPTGSIETELLGAYHAPSPSSEPKKYTVLLLTDAFGLPLKNNKLLADKLAQRLECDVWVPDIFAGRPIMPLDTMRLPDRAGVKFPWWKWAQFFLSMLPNIGAVFNATSGKVDKRVEDLISLIKEKKGYEKIGAVGYCFGGSVCTRFAARSDVISSVVIAHPGPFTVEDVKKFTVPAAWACAEDDHYVPVKLQNECEAELASRKGKENYIDYEFKVYPGTAHGFACRPNFEYPDVKDAYEKAFEQTVTWFQKTLPA</sequence>
<keyword evidence="3" id="KW-1185">Reference proteome</keyword>
<name>A0A9P6ES39_9AGAR</name>
<dbReference type="Gene3D" id="3.40.50.1820">
    <property type="entry name" value="alpha/beta hydrolase"/>
    <property type="match status" value="1"/>
</dbReference>